<evidence type="ECO:0000313" key="1">
    <source>
        <dbReference type="EMBL" id="QNL33716.1"/>
    </source>
</evidence>
<organism evidence="1">
    <name type="scientific">Escherichia coli</name>
    <dbReference type="NCBI Taxonomy" id="562"/>
    <lineage>
        <taxon>Bacteria</taxon>
        <taxon>Pseudomonadati</taxon>
        <taxon>Pseudomonadota</taxon>
        <taxon>Gammaproteobacteria</taxon>
        <taxon>Enterobacterales</taxon>
        <taxon>Enterobacteriaceae</taxon>
        <taxon>Escherichia</taxon>
    </lineage>
</organism>
<keyword evidence="1" id="KW-0614">Plasmid</keyword>
<protein>
    <submittedName>
        <fullName evidence="1">Uncharacterized protein</fullName>
    </submittedName>
</protein>
<sequence>MLRNAISPCQSGVWKKGGGIGKVSSYQLNFPYSQSNLGQHTFCALSHVRATGFHNSNDYSECSLSKSGSNWQLTAYPPSIASYRCDAVCID</sequence>
<reference evidence="1" key="1">
    <citation type="submission" date="2020-04" db="EMBL/GenBank/DDBJ databases">
        <title>CTX-M-234, a novel chimeric beta-lactamase conferring resistance to sulbactam and tazobactam, identified in an Escherichia coli strain from China.</title>
        <authorList>
            <person name="Cai J."/>
            <person name="Chen J."/>
            <person name="Zhang R."/>
        </authorList>
    </citation>
    <scope>NUCLEOTIDE SEQUENCE</scope>
    <source>
        <strain evidence="1">HZ715</strain>
        <plasmid evidence="1">pHZ715</plasmid>
    </source>
</reference>
<proteinExistence type="predicted"/>
<dbReference type="EMBL" id="MT293625">
    <property type="protein sequence ID" value="QNL33716.1"/>
    <property type="molecule type" value="Genomic_DNA"/>
</dbReference>
<dbReference type="AlphaFoldDB" id="A0A7G9AAD7"/>
<geneLocation type="plasmid" evidence="1">
    <name>pHZ715</name>
</geneLocation>
<accession>A0A7G9AAD7</accession>
<name>A0A7G9AAD7_ECOLX</name>